<dbReference type="EMBL" id="RBNJ01006470">
    <property type="protein sequence ID" value="RUS28554.1"/>
    <property type="molecule type" value="Genomic_DNA"/>
</dbReference>
<evidence type="ECO:0000313" key="2">
    <source>
        <dbReference type="Proteomes" id="UP000274822"/>
    </source>
</evidence>
<name>A0A433QFM3_9FUNG</name>
<comment type="caution">
    <text evidence="1">The sequence shown here is derived from an EMBL/GenBank/DDBJ whole genome shotgun (WGS) entry which is preliminary data.</text>
</comment>
<gene>
    <name evidence="1" type="ORF">BC938DRAFT_481750</name>
</gene>
<protein>
    <submittedName>
        <fullName evidence="1">Uncharacterized protein</fullName>
    </submittedName>
</protein>
<keyword evidence="2" id="KW-1185">Reference proteome</keyword>
<organism evidence="1 2">
    <name type="scientific">Jimgerdemannia flammicorona</name>
    <dbReference type="NCBI Taxonomy" id="994334"/>
    <lineage>
        <taxon>Eukaryota</taxon>
        <taxon>Fungi</taxon>
        <taxon>Fungi incertae sedis</taxon>
        <taxon>Mucoromycota</taxon>
        <taxon>Mucoromycotina</taxon>
        <taxon>Endogonomycetes</taxon>
        <taxon>Endogonales</taxon>
        <taxon>Endogonaceae</taxon>
        <taxon>Jimgerdemannia</taxon>
    </lineage>
</organism>
<dbReference type="Proteomes" id="UP000274822">
    <property type="component" value="Unassembled WGS sequence"/>
</dbReference>
<reference evidence="1 2" key="1">
    <citation type="journal article" date="2018" name="New Phytol.">
        <title>Phylogenomics of Endogonaceae and evolution of mycorrhizas within Mucoromycota.</title>
        <authorList>
            <person name="Chang Y."/>
            <person name="Desiro A."/>
            <person name="Na H."/>
            <person name="Sandor L."/>
            <person name="Lipzen A."/>
            <person name="Clum A."/>
            <person name="Barry K."/>
            <person name="Grigoriev I.V."/>
            <person name="Martin F.M."/>
            <person name="Stajich J.E."/>
            <person name="Smith M.E."/>
            <person name="Bonito G."/>
            <person name="Spatafora J.W."/>
        </authorList>
    </citation>
    <scope>NUCLEOTIDE SEQUENCE [LARGE SCALE GENOMIC DNA]</scope>
    <source>
        <strain evidence="1 2">AD002</strain>
    </source>
</reference>
<evidence type="ECO:0000313" key="1">
    <source>
        <dbReference type="EMBL" id="RUS28554.1"/>
    </source>
</evidence>
<dbReference type="AlphaFoldDB" id="A0A433QFM3"/>
<accession>A0A433QFM3</accession>
<sequence>MHPNPFTLELPEAWYRVNVWRTIDIAFSDIPYTFFIGGEKSGLASNERKNRYRTLANVNPIQRKVIGKKGDGYVRVFGSIPTDWAASEAGSKWEGNHGTKLIKECGMSLPRTLKDILVNLAYKIKFSEDKLRKLNIVGFIHSGAVLIRTNLDCPAGYVCRYTRGEAFEVHANVNKFSESLDVLIEILQILQTMKVVDSGAASEQEHHNITRWKRQNKLKRSDVATIPDCHPTPKKKR</sequence>
<proteinExistence type="predicted"/>